<accession>A0A6G8F126</accession>
<protein>
    <submittedName>
        <fullName evidence="1">Uncharacterized protein</fullName>
    </submittedName>
</protein>
<proteinExistence type="predicted"/>
<dbReference type="AlphaFoldDB" id="A0A6G8F126"/>
<evidence type="ECO:0000313" key="1">
    <source>
        <dbReference type="EMBL" id="QIM10035.1"/>
    </source>
</evidence>
<reference evidence="1" key="1">
    <citation type="journal article" date="2020" name="J. ISSAAS">
        <title>Lactobacilli and other gastrointestinal microbiota of Peromyscus leucopus, reservoir host for agents of Lyme disease and other zoonoses in North America.</title>
        <authorList>
            <person name="Milovic A."/>
            <person name="Bassam K."/>
            <person name="Shao H."/>
            <person name="Chatzistamou I."/>
            <person name="Tufts D.M."/>
            <person name="Diuk-Wasser M."/>
            <person name="Barbour A.G."/>
        </authorList>
    </citation>
    <scope>NUCLEOTIDE SEQUENCE</scope>
    <source>
        <strain evidence="1">LL70</strain>
    </source>
</reference>
<gene>
    <name evidence="1" type="ORF">Prevot485_1340</name>
</gene>
<organism evidence="1">
    <name type="scientific">uncultured Prevotella sp</name>
    <dbReference type="NCBI Taxonomy" id="159272"/>
    <lineage>
        <taxon>Bacteria</taxon>
        <taxon>Pseudomonadati</taxon>
        <taxon>Bacteroidota</taxon>
        <taxon>Bacteroidia</taxon>
        <taxon>Bacteroidales</taxon>
        <taxon>Prevotellaceae</taxon>
        <taxon>Prevotella</taxon>
        <taxon>environmental samples</taxon>
    </lineage>
</organism>
<dbReference type="EMBL" id="MN990733">
    <property type="protein sequence ID" value="QIM10035.1"/>
    <property type="molecule type" value="Genomic_DNA"/>
</dbReference>
<name>A0A6G8F126_9BACT</name>
<sequence length="248" mass="27975">MHTAITHNLIMLLAQGAFNNTPPEARLTPMSPHKWRRLVDAAAELNVLRFVERGTESLNAIKPLPPTLMAALDARNGGKDEVPFDYSSAHLFNHWTQKRLEEVQEEEMNSQDTSEETLTLLDIIIKNAEHIVTKDTCIDGIITLGRYIREHKGGIDYNKLRSWLSHIGLVQIASMEGNMLISCMGFTAEELPFVTKPFPKARRLFMNSVTKVFGKHSFSTATRMNVAMLETISHRFVSAITLVTDIEE</sequence>